<dbReference type="EMBL" id="JBJURJ010000004">
    <property type="protein sequence ID" value="MFM9328043.1"/>
    <property type="molecule type" value="Genomic_DNA"/>
</dbReference>
<dbReference type="Proteomes" id="UP001631969">
    <property type="component" value="Unassembled WGS sequence"/>
</dbReference>
<protein>
    <submittedName>
        <fullName evidence="1">Endo-1,4-beta-xylanase</fullName>
    </submittedName>
</protein>
<evidence type="ECO:0000313" key="2">
    <source>
        <dbReference type="Proteomes" id="UP001631969"/>
    </source>
</evidence>
<comment type="caution">
    <text evidence="1">The sequence shown here is derived from an EMBL/GenBank/DDBJ whole genome shotgun (WGS) entry which is preliminary data.</text>
</comment>
<proteinExistence type="predicted"/>
<sequence>MKRLTALVLAICLSFMPFAAVWGGTASASSSSTARQMIFDDRSTFEVNQDFAMGGAYRAEYVSLSTEADHTTGEGKSLKMANRAFLYNRVKLEHMFSEADLGRTFTVTAWVYSRDQAAPALSIGTYGAAGTAYATAPAAYTVANVQPNTWTQLVLQYEHKDKNVTQLGIDQKNGDAVTVASTLFMDDITITPSDQFLPFETRVTKEGRRPIPVVADTGKGYNDLIFYDRVFEEEPDTETKDPDTMFNELPPGRVIKDQDDLIGASVTGPEYGQLEVVPATGMPFTTAWQATVSTVPENPWGYQLVLDNMQEGVDYTAGDQMLLVFYMRTLETSKEDGTGMVQTIVEMDAPPNSKALAENVITLAGQGWLKVYLPFTAKAGYPRLCIRLGYQLQTVEFGGYELINYEDQVTFDELPSSSVMKTTDGRGVFNKNQAWRIDAWNRIEQIRKGDIHVVVRDQNGNPVEGAQVDVNMAEHEFKWGTAINANMLGNSGVNERYRAAVAALFNSAVLESEHKWIPYETNPQRAMDLVNGAGSLGLKSVRGHTLIWDRSFPNGWTPNSSIPQDLAEMLAQDDTTGLENRIKGHFASILQAAPPVVDEWDVLNETISNNAMRAKYGNIIIKDWFQWARDEAPQAKLYLNETGIIGLNPSRLATFKVILNSMVANQVDFDGIGIQGHIGDNFTDMEDVYADMMEIAAYGKEMKITEFDMGAAISQDREYESSFTRDMMIMAYSMENMTGFFMWGFNSGMHWLDNAPVLNSDWTLKASGGQYLDLVYNKWWTDESGATGADGTYSTRGFYGDYDVTVTVNGTTKTVQFPLYKGQTNTVEIMLEE</sequence>
<gene>
    <name evidence="1" type="ORF">ACI1P1_07090</name>
</gene>
<accession>A0ACC7NTS5</accession>
<reference evidence="1" key="1">
    <citation type="submission" date="2024-12" db="EMBL/GenBank/DDBJ databases">
        <authorList>
            <person name="Wu N."/>
        </authorList>
    </citation>
    <scope>NUCLEOTIDE SEQUENCE</scope>
    <source>
        <strain evidence="1">P15</strain>
    </source>
</reference>
<organism evidence="1 2">
    <name type="scientific">Paenibacillus mesotrionivorans</name>
    <dbReference type="NCBI Taxonomy" id="3160968"/>
    <lineage>
        <taxon>Bacteria</taxon>
        <taxon>Bacillati</taxon>
        <taxon>Bacillota</taxon>
        <taxon>Bacilli</taxon>
        <taxon>Bacillales</taxon>
        <taxon>Paenibacillaceae</taxon>
        <taxon>Paenibacillus</taxon>
    </lineage>
</organism>
<evidence type="ECO:0000313" key="1">
    <source>
        <dbReference type="EMBL" id="MFM9328043.1"/>
    </source>
</evidence>
<keyword evidence="2" id="KW-1185">Reference proteome</keyword>
<name>A0ACC7NTS5_9BACL</name>